<organism evidence="1 2">
    <name type="scientific">Eptatretus burgeri</name>
    <name type="common">Inshore hagfish</name>
    <dbReference type="NCBI Taxonomy" id="7764"/>
    <lineage>
        <taxon>Eukaryota</taxon>
        <taxon>Metazoa</taxon>
        <taxon>Chordata</taxon>
        <taxon>Craniata</taxon>
        <taxon>Vertebrata</taxon>
        <taxon>Cyclostomata</taxon>
        <taxon>Myxini</taxon>
        <taxon>Myxiniformes</taxon>
        <taxon>Myxinidae</taxon>
        <taxon>Eptatretinae</taxon>
        <taxon>Eptatretus</taxon>
    </lineage>
</organism>
<dbReference type="AlphaFoldDB" id="A0A8C4QG08"/>
<reference evidence="1" key="2">
    <citation type="submission" date="2025-09" db="UniProtKB">
        <authorList>
            <consortium name="Ensembl"/>
        </authorList>
    </citation>
    <scope>IDENTIFICATION</scope>
</reference>
<dbReference type="GO" id="GO:0005829">
    <property type="term" value="C:cytosol"/>
    <property type="evidence" value="ECO:0007669"/>
    <property type="project" value="TreeGrafter"/>
</dbReference>
<dbReference type="GeneTree" id="ENSGT00940000153123"/>
<keyword evidence="2" id="KW-1185">Reference proteome</keyword>
<dbReference type="Ensembl" id="ENSEBUT00000014829.1">
    <property type="protein sequence ID" value="ENSEBUP00000014253.1"/>
    <property type="gene ID" value="ENSEBUG00000008982.1"/>
</dbReference>
<dbReference type="PANTHER" id="PTHR21553">
    <property type="entry name" value="ALMS1-RELATED"/>
    <property type="match status" value="1"/>
</dbReference>
<reference evidence="1" key="1">
    <citation type="submission" date="2025-08" db="UniProtKB">
        <authorList>
            <consortium name="Ensembl"/>
        </authorList>
    </citation>
    <scope>IDENTIFICATION</scope>
</reference>
<dbReference type="GO" id="GO:0046599">
    <property type="term" value="P:regulation of centriole replication"/>
    <property type="evidence" value="ECO:0007669"/>
    <property type="project" value="TreeGrafter"/>
</dbReference>
<sequence>MVPTLLRQQQRAFAEHLRNNVYLRREREISGLAEQLRVEWFKAHQAKASTLEMLLTCSLSEVGQAHRDAKENIVDEDAAERQTAKEQRRAEFRHRKALRELREYCNKQEQQHTRLIGFRKEAMIVEKERAARIARLPAPFLEPSEVYTTPMKPVINVGQGFSTTFHHLLEPIVDRDCNQEQGFAFEAAAEETQRLASLNLNEKNRRLDQHRKARLRGNVALRRENLLQDRAQLLQELEQLQQFQRYVKATDTSSSKAFLGPEQQAVATQKEQHQLEIAFEGACVQGLKTRLSVQDNQDKLVPNGSLVSPTQQDPPKHLYVLSEDLEILKPDSSQLIENRQHESLPYQQWMREQNSLHKESVDAARKRLKDYRDLLQRQRAAVLPIHDTATSSTTDAVALLSTVLPPSRATTLTSPLSDSTIAPTLFTNPHVAISKVNNQVVNG</sequence>
<dbReference type="Proteomes" id="UP000694388">
    <property type="component" value="Unplaced"/>
</dbReference>
<dbReference type="GO" id="GO:0005813">
    <property type="term" value="C:centrosome"/>
    <property type="evidence" value="ECO:0007669"/>
    <property type="project" value="TreeGrafter"/>
</dbReference>
<accession>A0A8C4QG08</accession>
<dbReference type="PANTHER" id="PTHR21553:SF26">
    <property type="entry name" value="ALMS MOTIF DOMAIN-CONTAINING PROTEIN"/>
    <property type="match status" value="1"/>
</dbReference>
<evidence type="ECO:0000313" key="1">
    <source>
        <dbReference type="Ensembl" id="ENSEBUP00000014253.1"/>
    </source>
</evidence>
<protein>
    <submittedName>
        <fullName evidence="1">Uncharacterized protein</fullName>
    </submittedName>
</protein>
<dbReference type="GO" id="GO:0005814">
    <property type="term" value="C:centriole"/>
    <property type="evidence" value="ECO:0007669"/>
    <property type="project" value="TreeGrafter"/>
</dbReference>
<proteinExistence type="predicted"/>
<name>A0A8C4QG08_EPTBU</name>
<evidence type="ECO:0000313" key="2">
    <source>
        <dbReference type="Proteomes" id="UP000694388"/>
    </source>
</evidence>